<dbReference type="RefSeq" id="WP_032931047.1">
    <property type="nucleotide sequence ID" value="NZ_LZTJ01000033.1"/>
</dbReference>
<evidence type="ECO:0000313" key="1">
    <source>
        <dbReference type="EMBL" id="OBP70460.1"/>
    </source>
</evidence>
<comment type="caution">
    <text evidence="1">The sequence shown here is derived from an EMBL/GenBank/DDBJ whole genome shotgun (WGS) entry which is preliminary data.</text>
</comment>
<accession>A0A1A5HUR2</accession>
<evidence type="ECO:0000313" key="2">
    <source>
        <dbReference type="Proteomes" id="UP000093748"/>
    </source>
</evidence>
<dbReference type="EMBL" id="LZTJ01000033">
    <property type="protein sequence ID" value="OBP70460.1"/>
    <property type="molecule type" value="Genomic_DNA"/>
</dbReference>
<gene>
    <name evidence="1" type="ORF">BAE39_22940</name>
</gene>
<sequence length="59" mass="6255">MIAGVVTSDVCFQESAKPILTAGIGAFSTGSFGPEADWRVRGSEGQKLTFRPVARIDLI</sequence>
<proteinExistence type="predicted"/>
<protein>
    <submittedName>
        <fullName evidence="1">Uncharacterized protein</fullName>
    </submittedName>
</protein>
<name>A0A1A5HUR2_RHILI</name>
<dbReference type="Proteomes" id="UP000093748">
    <property type="component" value="Unassembled WGS sequence"/>
</dbReference>
<dbReference type="AlphaFoldDB" id="A0A1A5HUR2"/>
<reference evidence="2" key="1">
    <citation type="submission" date="2016-06" db="EMBL/GenBank/DDBJ databases">
        <title>NZP2037 Pacbio-Illumina hybrid assembly.</title>
        <authorList>
            <person name="Ramsay J.P."/>
        </authorList>
    </citation>
    <scope>NUCLEOTIDE SEQUENCE [LARGE SCALE GENOMIC DNA]</scope>
    <source>
        <strain evidence="2">R7ANS::ICEMlSym2042</strain>
    </source>
</reference>
<organism evidence="1 2">
    <name type="scientific">Rhizobium loti</name>
    <name type="common">Mesorhizobium loti</name>
    <dbReference type="NCBI Taxonomy" id="381"/>
    <lineage>
        <taxon>Bacteria</taxon>
        <taxon>Pseudomonadati</taxon>
        <taxon>Pseudomonadota</taxon>
        <taxon>Alphaproteobacteria</taxon>
        <taxon>Hyphomicrobiales</taxon>
        <taxon>Phyllobacteriaceae</taxon>
        <taxon>Mesorhizobium</taxon>
    </lineage>
</organism>